<protein>
    <submittedName>
        <fullName evidence="1">Uncharacterized protein</fullName>
    </submittedName>
</protein>
<evidence type="ECO:0000313" key="1">
    <source>
        <dbReference type="EMBL" id="GAG16709.1"/>
    </source>
</evidence>
<feature type="non-terminal residue" evidence="1">
    <location>
        <position position="42"/>
    </location>
</feature>
<sequence length="42" mass="5266">MTYSKYRFIPQSKHFCGYNPSNNEIQLFDEWPERYDQWFTTP</sequence>
<gene>
    <name evidence="1" type="ORF">S01H1_50632</name>
</gene>
<name>X0VEQ6_9ZZZZ</name>
<dbReference type="AlphaFoldDB" id="X0VEQ6"/>
<comment type="caution">
    <text evidence="1">The sequence shown here is derived from an EMBL/GenBank/DDBJ whole genome shotgun (WGS) entry which is preliminary data.</text>
</comment>
<reference evidence="1" key="1">
    <citation type="journal article" date="2014" name="Front. Microbiol.">
        <title>High frequency of phylogenetically diverse reductive dehalogenase-homologous genes in deep subseafloor sedimentary metagenomes.</title>
        <authorList>
            <person name="Kawai M."/>
            <person name="Futagami T."/>
            <person name="Toyoda A."/>
            <person name="Takaki Y."/>
            <person name="Nishi S."/>
            <person name="Hori S."/>
            <person name="Arai W."/>
            <person name="Tsubouchi T."/>
            <person name="Morono Y."/>
            <person name="Uchiyama I."/>
            <person name="Ito T."/>
            <person name="Fujiyama A."/>
            <person name="Inagaki F."/>
            <person name="Takami H."/>
        </authorList>
    </citation>
    <scope>NUCLEOTIDE SEQUENCE</scope>
    <source>
        <strain evidence="1">Expedition CK06-06</strain>
    </source>
</reference>
<dbReference type="EMBL" id="BARS01032629">
    <property type="protein sequence ID" value="GAG16709.1"/>
    <property type="molecule type" value="Genomic_DNA"/>
</dbReference>
<accession>X0VEQ6</accession>
<proteinExistence type="predicted"/>
<organism evidence="1">
    <name type="scientific">marine sediment metagenome</name>
    <dbReference type="NCBI Taxonomy" id="412755"/>
    <lineage>
        <taxon>unclassified sequences</taxon>
        <taxon>metagenomes</taxon>
        <taxon>ecological metagenomes</taxon>
    </lineage>
</organism>